<reference evidence="1 2" key="1">
    <citation type="journal article" date="2023" name="IMA Fungus">
        <title>Comparative genomic study of the Penicillium genus elucidates a diverse pangenome and 15 lateral gene transfer events.</title>
        <authorList>
            <person name="Petersen C."/>
            <person name="Sorensen T."/>
            <person name="Nielsen M.R."/>
            <person name="Sondergaard T.E."/>
            <person name="Sorensen J.L."/>
            <person name="Fitzpatrick D.A."/>
            <person name="Frisvad J.C."/>
            <person name="Nielsen K.L."/>
        </authorList>
    </citation>
    <scope>NUCLEOTIDE SEQUENCE [LARGE SCALE GENOMIC DNA]</scope>
    <source>
        <strain evidence="1 2">IBT 35679</strain>
    </source>
</reference>
<accession>A0AAD6D8D0</accession>
<dbReference type="AlphaFoldDB" id="A0AAD6D8D0"/>
<proteinExistence type="predicted"/>
<evidence type="ECO:0000313" key="1">
    <source>
        <dbReference type="EMBL" id="KAJ5556587.1"/>
    </source>
</evidence>
<protein>
    <submittedName>
        <fullName evidence="1">Uncharacterized protein</fullName>
    </submittedName>
</protein>
<keyword evidence="2" id="KW-1185">Reference proteome</keyword>
<dbReference type="EMBL" id="JAQIZZ010000001">
    <property type="protein sequence ID" value="KAJ5556587.1"/>
    <property type="molecule type" value="Genomic_DNA"/>
</dbReference>
<evidence type="ECO:0000313" key="2">
    <source>
        <dbReference type="Proteomes" id="UP001220324"/>
    </source>
</evidence>
<sequence length="59" mass="6391">MQQIQQRQEFRGLSRCGVGLENSEWSIDNGASVVEPKSTILRMRLASTGPTIGANVGES</sequence>
<name>A0AAD6D8D0_9EURO</name>
<organism evidence="1 2">
    <name type="scientific">Penicillium frequentans</name>
    <dbReference type="NCBI Taxonomy" id="3151616"/>
    <lineage>
        <taxon>Eukaryota</taxon>
        <taxon>Fungi</taxon>
        <taxon>Dikarya</taxon>
        <taxon>Ascomycota</taxon>
        <taxon>Pezizomycotina</taxon>
        <taxon>Eurotiomycetes</taxon>
        <taxon>Eurotiomycetidae</taxon>
        <taxon>Eurotiales</taxon>
        <taxon>Aspergillaceae</taxon>
        <taxon>Penicillium</taxon>
    </lineage>
</organism>
<dbReference type="Proteomes" id="UP001220324">
    <property type="component" value="Unassembled WGS sequence"/>
</dbReference>
<comment type="caution">
    <text evidence="1">The sequence shown here is derived from an EMBL/GenBank/DDBJ whole genome shotgun (WGS) entry which is preliminary data.</text>
</comment>
<gene>
    <name evidence="1" type="ORF">N7494_000502</name>
</gene>